<dbReference type="STRING" id="953739.SVEN_0214"/>
<feature type="transmembrane region" description="Helical" evidence="2">
    <location>
        <begin position="30"/>
        <end position="50"/>
    </location>
</feature>
<dbReference type="KEGG" id="sve:SVEN_0214"/>
<keyword evidence="4" id="KW-1185">Reference proteome</keyword>
<gene>
    <name evidence="3" type="ordered locus">SVEN_0214</name>
</gene>
<evidence type="ECO:0000313" key="4">
    <source>
        <dbReference type="Proteomes" id="UP000006854"/>
    </source>
</evidence>
<dbReference type="InterPro" id="IPR051082">
    <property type="entry name" value="Pentapeptide-BTB/POZ_domain"/>
</dbReference>
<dbReference type="EMBL" id="FR845719">
    <property type="protein sequence ID" value="CCA53501.1"/>
    <property type="molecule type" value="Genomic_DNA"/>
</dbReference>
<dbReference type="AlphaFoldDB" id="F2R4M4"/>
<dbReference type="OrthoDB" id="4563217at2"/>
<dbReference type="PATRIC" id="fig|953739.5.peg.5409"/>
<dbReference type="GeneID" id="93985143"/>
<name>F2R4M4_STRVP</name>
<feature type="compositionally biased region" description="Basic and acidic residues" evidence="1">
    <location>
        <begin position="1"/>
        <end position="22"/>
    </location>
</feature>
<evidence type="ECO:0000313" key="3">
    <source>
        <dbReference type="EMBL" id="CCA53501.1"/>
    </source>
</evidence>
<protein>
    <recommendedName>
        <fullName evidence="5">Pentapeptide repeat-containing protein</fullName>
    </recommendedName>
</protein>
<evidence type="ECO:0000256" key="1">
    <source>
        <dbReference type="SAM" id="MobiDB-lite"/>
    </source>
</evidence>
<dbReference type="InterPro" id="IPR001646">
    <property type="entry name" value="5peptide_repeat"/>
</dbReference>
<reference evidence="3 4" key="1">
    <citation type="journal article" date="2011" name="BMC Genomics">
        <title>Genome-wide analysis of the role of GlnR in Streptomyces venezuelae provides new insights into global nitrogen regulation in actinomycetes.</title>
        <authorList>
            <person name="Pullan S.T."/>
            <person name="Bibb M.J."/>
            <person name="Merrick M."/>
        </authorList>
    </citation>
    <scope>NUCLEOTIDE SEQUENCE [LARGE SCALE GENOMIC DNA]</scope>
    <source>
        <strain evidence="4">ATCC 10712 / CBS 650.69 / DSM 40230 / JCM 4526 / NBRC 13096 / PD 04745</strain>
    </source>
</reference>
<accession>F2R4M4</accession>
<organism evidence="3 4">
    <name type="scientific">Streptomyces venezuelae (strain ATCC 10712 / CBS 650.69 / DSM 40230 / JCM 4526 / NBRC 13096 / PD 04745)</name>
    <dbReference type="NCBI Taxonomy" id="953739"/>
    <lineage>
        <taxon>Bacteria</taxon>
        <taxon>Bacillati</taxon>
        <taxon>Actinomycetota</taxon>
        <taxon>Actinomycetes</taxon>
        <taxon>Kitasatosporales</taxon>
        <taxon>Streptomycetaceae</taxon>
        <taxon>Streptomyces</taxon>
    </lineage>
</organism>
<dbReference type="HOGENOM" id="CLU_595694_0_0_11"/>
<dbReference type="Pfam" id="PF00805">
    <property type="entry name" value="Pentapeptide"/>
    <property type="match status" value="4"/>
</dbReference>
<evidence type="ECO:0000256" key="2">
    <source>
        <dbReference type="SAM" id="Phobius"/>
    </source>
</evidence>
<dbReference type="eggNOG" id="COG1357">
    <property type="taxonomic scope" value="Bacteria"/>
</dbReference>
<feature type="region of interest" description="Disordered" evidence="1">
    <location>
        <begin position="1"/>
        <end position="25"/>
    </location>
</feature>
<sequence>MTEDRSRLRRDGPRPRATEGRRHTSRTSPWLIAGSLLPGLAAVVALTLTWKEGTDTLKQGNAELRVAEQGQITERFTAAIEQLGEDDEELTFGGVYALERIMEDSARDQPRIVSVLSAFVRSHAPVPAGGFAAHKAGAAPPTLPPPVVAVIGVLADRPPGRDGSAVVDWSDSDLRGLRLAVGSQVPGGPPKVPRFPFGGSRLKNSDLRDARFTAVDLSRAFLDGARLAGAELTRVDLTGADLTGVDAEGAHVRDSVLKGAVLRGAKLPKADFVRTDLTGAYLQEAQLPGARFSSVEDFSSVAEGGRLAGAHLDDADLTGSFLFRADLTGAELRNADLTGAQLGGANLCNAVLNNAQLSFPPDLPEGRAKTGANLTRADLRHADLSHANLAGALLTGADLRGADLLGTDLTGATLAGADLTGVDLSGAVGLPPDAERGEPLPPPESRRPCPARPPVAGAG</sequence>
<dbReference type="Proteomes" id="UP000006854">
    <property type="component" value="Chromosome"/>
</dbReference>
<dbReference type="PANTHER" id="PTHR14136">
    <property type="entry name" value="BTB_POZ DOMAIN-CONTAINING PROTEIN KCTD9"/>
    <property type="match status" value="1"/>
</dbReference>
<proteinExistence type="predicted"/>
<keyword evidence="2" id="KW-0812">Transmembrane</keyword>
<feature type="region of interest" description="Disordered" evidence="1">
    <location>
        <begin position="426"/>
        <end position="459"/>
    </location>
</feature>
<keyword evidence="2" id="KW-1133">Transmembrane helix</keyword>
<dbReference type="PANTHER" id="PTHR14136:SF17">
    <property type="entry name" value="BTB_POZ DOMAIN-CONTAINING PROTEIN KCTD9"/>
    <property type="match status" value="1"/>
</dbReference>
<dbReference type="RefSeq" id="WP_015031421.1">
    <property type="nucleotide sequence ID" value="NC_018750.1"/>
</dbReference>
<evidence type="ECO:0008006" key="5">
    <source>
        <dbReference type="Google" id="ProtNLM"/>
    </source>
</evidence>
<dbReference type="SUPFAM" id="SSF141571">
    <property type="entry name" value="Pentapeptide repeat-like"/>
    <property type="match status" value="2"/>
</dbReference>
<dbReference type="Gene3D" id="2.160.20.80">
    <property type="entry name" value="E3 ubiquitin-protein ligase SopA"/>
    <property type="match status" value="2"/>
</dbReference>
<keyword evidence="2" id="KW-0472">Membrane</keyword>